<feature type="region of interest" description="Disordered" evidence="1">
    <location>
        <begin position="189"/>
        <end position="238"/>
    </location>
</feature>
<reference evidence="4" key="1">
    <citation type="submission" date="2010-07" db="EMBL/GenBank/DDBJ databases">
        <title>The genome sequence of Gaeumannomyces graminis var. tritici strain R3-111a-1.</title>
        <authorList>
            <consortium name="The Broad Institute Genome Sequencing Platform"/>
            <person name="Ma L.-J."/>
            <person name="Dead R."/>
            <person name="Young S."/>
            <person name="Zeng Q."/>
            <person name="Koehrsen M."/>
            <person name="Alvarado L."/>
            <person name="Berlin A."/>
            <person name="Chapman S.B."/>
            <person name="Chen Z."/>
            <person name="Freedman E."/>
            <person name="Gellesch M."/>
            <person name="Goldberg J."/>
            <person name="Griggs A."/>
            <person name="Gujja S."/>
            <person name="Heilman E.R."/>
            <person name="Heiman D."/>
            <person name="Hepburn T."/>
            <person name="Howarth C."/>
            <person name="Jen D."/>
            <person name="Larson L."/>
            <person name="Mehta T."/>
            <person name="Neiman D."/>
            <person name="Pearson M."/>
            <person name="Roberts A."/>
            <person name="Saif S."/>
            <person name="Shea T."/>
            <person name="Shenoy N."/>
            <person name="Sisk P."/>
            <person name="Stolte C."/>
            <person name="Sykes S."/>
            <person name="Walk T."/>
            <person name="White J."/>
            <person name="Yandava C."/>
            <person name="Haas B."/>
            <person name="Nusbaum C."/>
            <person name="Birren B."/>
        </authorList>
    </citation>
    <scope>NUCLEOTIDE SEQUENCE [LARGE SCALE GENOMIC DNA]</scope>
    <source>
        <strain evidence="4">R3-111a-1</strain>
    </source>
</reference>
<dbReference type="HOGENOM" id="CLU_1165883_0_0_1"/>
<evidence type="ECO:0000313" key="4">
    <source>
        <dbReference type="Proteomes" id="UP000006039"/>
    </source>
</evidence>
<feature type="compositionally biased region" description="Low complexity" evidence="1">
    <location>
        <begin position="18"/>
        <end position="43"/>
    </location>
</feature>
<protein>
    <submittedName>
        <fullName evidence="2 3">Uncharacterized protein</fullName>
    </submittedName>
</protein>
<dbReference type="Proteomes" id="UP000006039">
    <property type="component" value="Unassembled WGS sequence"/>
</dbReference>
<dbReference type="OrthoDB" id="10562394at2759"/>
<dbReference type="eggNOG" id="ENOG502RNBB">
    <property type="taxonomic scope" value="Eukaryota"/>
</dbReference>
<accession>J3P5M3</accession>
<feature type="compositionally biased region" description="Low complexity" evidence="1">
    <location>
        <begin position="57"/>
        <end position="75"/>
    </location>
</feature>
<reference evidence="3" key="5">
    <citation type="submission" date="2018-04" db="UniProtKB">
        <authorList>
            <consortium name="EnsemblFungi"/>
        </authorList>
    </citation>
    <scope>IDENTIFICATION</scope>
    <source>
        <strain evidence="3">R3-111a-1</strain>
    </source>
</reference>
<dbReference type="VEuPathDB" id="FungiDB:GGTG_08813"/>
<feature type="compositionally biased region" description="Low complexity" evidence="1">
    <location>
        <begin position="120"/>
        <end position="130"/>
    </location>
</feature>
<evidence type="ECO:0000313" key="2">
    <source>
        <dbReference type="EMBL" id="EJT74975.1"/>
    </source>
</evidence>
<dbReference type="GeneID" id="20349271"/>
<evidence type="ECO:0000313" key="3">
    <source>
        <dbReference type="EnsemblFungi" id="EJT74975"/>
    </source>
</evidence>
<feature type="region of interest" description="Disordered" evidence="1">
    <location>
        <begin position="155"/>
        <end position="176"/>
    </location>
</feature>
<name>J3P5M3_GAET3</name>
<keyword evidence="4" id="KW-1185">Reference proteome</keyword>
<feature type="compositionally biased region" description="Polar residues" evidence="1">
    <location>
        <begin position="89"/>
        <end position="106"/>
    </location>
</feature>
<sequence>MDFTRKNSATSTQCSSCGGATWGSASQASGGASSQNGQTQTGTHQPSSSCICALPWRSDAGAGSSGRDGPRSSNSTRAGYSSGGGERGSATSDGYDRNTSPPSSATDGMDYQLQGSSDAYSQRSSTGYTTYSQYSSTGYEPQAQYPSADYWCPRSSAGAQEAPVSPQLERFQSSTSRYDNPSVWMGGGYSGLDPSQQMLDIGGGSPGTSHVETHLEEINQRLPRSCQPGSSALTRRNR</sequence>
<evidence type="ECO:0000256" key="1">
    <source>
        <dbReference type="SAM" id="MobiDB-lite"/>
    </source>
</evidence>
<dbReference type="RefSeq" id="XP_009224919.1">
    <property type="nucleotide sequence ID" value="XM_009226655.1"/>
</dbReference>
<dbReference type="EMBL" id="GL385398">
    <property type="protein sequence ID" value="EJT74975.1"/>
    <property type="molecule type" value="Genomic_DNA"/>
</dbReference>
<organism evidence="2">
    <name type="scientific">Gaeumannomyces tritici (strain R3-111a-1)</name>
    <name type="common">Wheat and barley take-all root rot fungus</name>
    <name type="synonym">Gaeumannomyces graminis var. tritici</name>
    <dbReference type="NCBI Taxonomy" id="644352"/>
    <lineage>
        <taxon>Eukaryota</taxon>
        <taxon>Fungi</taxon>
        <taxon>Dikarya</taxon>
        <taxon>Ascomycota</taxon>
        <taxon>Pezizomycotina</taxon>
        <taxon>Sordariomycetes</taxon>
        <taxon>Sordariomycetidae</taxon>
        <taxon>Magnaporthales</taxon>
        <taxon>Magnaporthaceae</taxon>
        <taxon>Gaeumannomyces</taxon>
    </lineage>
</organism>
<feature type="compositionally biased region" description="Polar residues" evidence="1">
    <location>
        <begin position="227"/>
        <end position="238"/>
    </location>
</feature>
<feature type="region of interest" description="Disordered" evidence="1">
    <location>
        <begin position="1"/>
        <end position="130"/>
    </location>
</feature>
<reference evidence="2" key="2">
    <citation type="submission" date="2010-07" db="EMBL/GenBank/DDBJ databases">
        <authorList>
            <consortium name="The Broad Institute Genome Sequencing Platform"/>
            <consortium name="Broad Institute Genome Sequencing Center for Infectious Disease"/>
            <person name="Ma L.-J."/>
            <person name="Dead R."/>
            <person name="Young S."/>
            <person name="Zeng Q."/>
            <person name="Koehrsen M."/>
            <person name="Alvarado L."/>
            <person name="Berlin A."/>
            <person name="Chapman S.B."/>
            <person name="Chen Z."/>
            <person name="Freedman E."/>
            <person name="Gellesch M."/>
            <person name="Goldberg J."/>
            <person name="Griggs A."/>
            <person name="Gujja S."/>
            <person name="Heilman E.R."/>
            <person name="Heiman D."/>
            <person name="Hepburn T."/>
            <person name="Howarth C."/>
            <person name="Jen D."/>
            <person name="Larson L."/>
            <person name="Mehta T."/>
            <person name="Neiman D."/>
            <person name="Pearson M."/>
            <person name="Roberts A."/>
            <person name="Saif S."/>
            <person name="Shea T."/>
            <person name="Shenoy N."/>
            <person name="Sisk P."/>
            <person name="Stolte C."/>
            <person name="Sykes S."/>
            <person name="Walk T."/>
            <person name="White J."/>
            <person name="Yandava C."/>
            <person name="Haas B."/>
            <person name="Nusbaum C."/>
            <person name="Birren B."/>
        </authorList>
    </citation>
    <scope>NUCLEOTIDE SEQUENCE</scope>
    <source>
        <strain evidence="2">R3-111a-1</strain>
    </source>
</reference>
<feature type="compositionally biased region" description="Polar residues" evidence="1">
    <location>
        <begin position="1"/>
        <end position="16"/>
    </location>
</feature>
<gene>
    <name evidence="3" type="primary">20349271</name>
    <name evidence="2" type="ORF">GGTG_08813</name>
</gene>
<dbReference type="AlphaFoldDB" id="J3P5M3"/>
<proteinExistence type="predicted"/>
<reference evidence="2" key="3">
    <citation type="submission" date="2010-09" db="EMBL/GenBank/DDBJ databases">
        <title>Annotation of Gaeumannomyces graminis var. tritici R3-111a-1.</title>
        <authorList>
            <consortium name="The Broad Institute Genome Sequencing Platform"/>
            <person name="Ma L.-J."/>
            <person name="Dead R."/>
            <person name="Young S.K."/>
            <person name="Zeng Q."/>
            <person name="Gargeya S."/>
            <person name="Fitzgerald M."/>
            <person name="Haas B."/>
            <person name="Abouelleil A."/>
            <person name="Alvarado L."/>
            <person name="Arachchi H.M."/>
            <person name="Berlin A."/>
            <person name="Brown A."/>
            <person name="Chapman S.B."/>
            <person name="Chen Z."/>
            <person name="Dunbar C."/>
            <person name="Freedman E."/>
            <person name="Gearin G."/>
            <person name="Gellesch M."/>
            <person name="Goldberg J."/>
            <person name="Griggs A."/>
            <person name="Gujja S."/>
            <person name="Heiman D."/>
            <person name="Howarth C."/>
            <person name="Larson L."/>
            <person name="Lui A."/>
            <person name="MacDonald P.J.P."/>
            <person name="Mehta T."/>
            <person name="Montmayeur A."/>
            <person name="Murphy C."/>
            <person name="Neiman D."/>
            <person name="Pearson M."/>
            <person name="Priest M."/>
            <person name="Roberts A."/>
            <person name="Saif S."/>
            <person name="Shea T."/>
            <person name="Shenoy N."/>
            <person name="Sisk P."/>
            <person name="Stolte C."/>
            <person name="Sykes S."/>
            <person name="Yandava C."/>
            <person name="Wortman J."/>
            <person name="Nusbaum C."/>
            <person name="Birren B."/>
        </authorList>
    </citation>
    <scope>NUCLEOTIDE SEQUENCE</scope>
    <source>
        <strain evidence="2">R3-111a-1</strain>
    </source>
</reference>
<dbReference type="EnsemblFungi" id="EJT74975">
    <property type="protein sequence ID" value="EJT74975"/>
    <property type="gene ID" value="GGTG_08813"/>
</dbReference>
<reference evidence="3" key="4">
    <citation type="journal article" date="2015" name="G3 (Bethesda)">
        <title>Genome sequences of three phytopathogenic species of the Magnaporthaceae family of fungi.</title>
        <authorList>
            <person name="Okagaki L.H."/>
            <person name="Nunes C.C."/>
            <person name="Sailsbery J."/>
            <person name="Clay B."/>
            <person name="Brown D."/>
            <person name="John T."/>
            <person name="Oh Y."/>
            <person name="Young N."/>
            <person name="Fitzgerald M."/>
            <person name="Haas B.J."/>
            <person name="Zeng Q."/>
            <person name="Young S."/>
            <person name="Adiconis X."/>
            <person name="Fan L."/>
            <person name="Levin J.Z."/>
            <person name="Mitchell T.K."/>
            <person name="Okubara P.A."/>
            <person name="Farman M.L."/>
            <person name="Kohn L.M."/>
            <person name="Birren B."/>
            <person name="Ma L.-J."/>
            <person name="Dean R.A."/>
        </authorList>
    </citation>
    <scope>NUCLEOTIDE SEQUENCE</scope>
    <source>
        <strain evidence="3">R3-111a-1</strain>
    </source>
</reference>